<evidence type="ECO:0000256" key="2">
    <source>
        <dbReference type="SAM" id="Phobius"/>
    </source>
</evidence>
<accession>A0ABN1UYR9</accession>
<gene>
    <name evidence="3" type="ORF">GCM10009654_44530</name>
</gene>
<dbReference type="Proteomes" id="UP001501371">
    <property type="component" value="Unassembled WGS sequence"/>
</dbReference>
<feature type="transmembrane region" description="Helical" evidence="2">
    <location>
        <begin position="74"/>
        <end position="99"/>
    </location>
</feature>
<protein>
    <recommendedName>
        <fullName evidence="5">Integral membrane protein</fullName>
    </recommendedName>
</protein>
<name>A0ABN1UYR9_9ACTN</name>
<reference evidence="3 4" key="1">
    <citation type="journal article" date="2019" name="Int. J. Syst. Evol. Microbiol.">
        <title>The Global Catalogue of Microorganisms (GCM) 10K type strain sequencing project: providing services to taxonomists for standard genome sequencing and annotation.</title>
        <authorList>
            <consortium name="The Broad Institute Genomics Platform"/>
            <consortium name="The Broad Institute Genome Sequencing Center for Infectious Disease"/>
            <person name="Wu L."/>
            <person name="Ma J."/>
        </authorList>
    </citation>
    <scope>NUCLEOTIDE SEQUENCE [LARGE SCALE GENOMIC DNA]</scope>
    <source>
        <strain evidence="3 4">JCM 12696</strain>
    </source>
</reference>
<keyword evidence="4" id="KW-1185">Reference proteome</keyword>
<feature type="region of interest" description="Disordered" evidence="1">
    <location>
        <begin position="20"/>
        <end position="69"/>
    </location>
</feature>
<feature type="transmembrane region" description="Helical" evidence="2">
    <location>
        <begin position="105"/>
        <end position="126"/>
    </location>
</feature>
<evidence type="ECO:0000313" key="4">
    <source>
        <dbReference type="Proteomes" id="UP001501371"/>
    </source>
</evidence>
<keyword evidence="2" id="KW-1133">Transmembrane helix</keyword>
<evidence type="ECO:0008006" key="5">
    <source>
        <dbReference type="Google" id="ProtNLM"/>
    </source>
</evidence>
<organism evidence="3 4">
    <name type="scientific">Streptomyces hebeiensis</name>
    <dbReference type="NCBI Taxonomy" id="229486"/>
    <lineage>
        <taxon>Bacteria</taxon>
        <taxon>Bacillati</taxon>
        <taxon>Actinomycetota</taxon>
        <taxon>Actinomycetes</taxon>
        <taxon>Kitasatosporales</taxon>
        <taxon>Streptomycetaceae</taxon>
        <taxon>Streptomyces</taxon>
    </lineage>
</organism>
<keyword evidence="2" id="KW-0472">Membrane</keyword>
<evidence type="ECO:0000256" key="1">
    <source>
        <dbReference type="SAM" id="MobiDB-lite"/>
    </source>
</evidence>
<evidence type="ECO:0000313" key="3">
    <source>
        <dbReference type="EMBL" id="GAA1182360.1"/>
    </source>
</evidence>
<keyword evidence="2" id="KW-0812">Transmembrane</keyword>
<proteinExistence type="predicted"/>
<comment type="caution">
    <text evidence="3">The sequence shown here is derived from an EMBL/GenBank/DDBJ whole genome shotgun (WGS) entry which is preliminary data.</text>
</comment>
<sequence>MRWRAQKRLWIALQRVDRPATTKANGPGRGDKTSPSGSCPLLTAGNYPGGVTDTPDPRATADATKDDPGPGDGLVRIGAIVFIVGAVATVVTVAPLFLGSRPFPTVAYLVSMLMGVGFLVAGAGVLRSVGAQRRRAKASRAAGQGTSRTAGQAAT</sequence>
<dbReference type="EMBL" id="BAAAKV010000041">
    <property type="protein sequence ID" value="GAA1182360.1"/>
    <property type="molecule type" value="Genomic_DNA"/>
</dbReference>